<gene>
    <name evidence="2" type="ORF">ACFL27_02385</name>
</gene>
<protein>
    <submittedName>
        <fullName evidence="2">WGR domain-containing protein</fullName>
    </submittedName>
</protein>
<dbReference type="Proteomes" id="UP001594351">
    <property type="component" value="Unassembled WGS sequence"/>
</dbReference>
<accession>A0ABV6YS54</accession>
<dbReference type="PROSITE" id="PS51977">
    <property type="entry name" value="WGR"/>
    <property type="match status" value="1"/>
</dbReference>
<reference evidence="2 3" key="1">
    <citation type="submission" date="2024-09" db="EMBL/GenBank/DDBJ databases">
        <title>Laminarin stimulates single cell rates of sulfate reduction while oxygen inhibits transcriptomic activity in coastal marine sediment.</title>
        <authorList>
            <person name="Lindsay M."/>
            <person name="Orcutt B."/>
            <person name="Emerson D."/>
            <person name="Stepanauskas R."/>
            <person name="D'Angelo T."/>
        </authorList>
    </citation>
    <scope>NUCLEOTIDE SEQUENCE [LARGE SCALE GENOMIC DNA]</scope>
    <source>
        <strain evidence="2">SAG AM-311-K15</strain>
    </source>
</reference>
<proteinExistence type="predicted"/>
<dbReference type="Gene3D" id="2.20.140.10">
    <property type="entry name" value="WGR domain"/>
    <property type="match status" value="1"/>
</dbReference>
<dbReference type="InterPro" id="IPR008893">
    <property type="entry name" value="WGR_domain"/>
</dbReference>
<dbReference type="EMBL" id="JBHPBY010000017">
    <property type="protein sequence ID" value="MFC1849034.1"/>
    <property type="molecule type" value="Genomic_DNA"/>
</dbReference>
<keyword evidence="3" id="KW-1185">Reference proteome</keyword>
<comment type="caution">
    <text evidence="2">The sequence shown here is derived from an EMBL/GenBank/DDBJ whole genome shotgun (WGS) entry which is preliminary data.</text>
</comment>
<name>A0ABV6YS54_UNCC1</name>
<dbReference type="SMART" id="SM00773">
    <property type="entry name" value="WGR"/>
    <property type="match status" value="1"/>
</dbReference>
<dbReference type="Pfam" id="PF05406">
    <property type="entry name" value="WGR"/>
    <property type="match status" value="1"/>
</dbReference>
<dbReference type="CDD" id="cd07998">
    <property type="entry name" value="WGR_DNA_ligase"/>
    <property type="match status" value="1"/>
</dbReference>
<evidence type="ECO:0000313" key="2">
    <source>
        <dbReference type="EMBL" id="MFC1849034.1"/>
    </source>
</evidence>
<sequence length="1044" mass="119939">MKLLRQLSLFYQKGKSDKVYEVDLCEVGADQYVVNFRYGRRGTNLKDGSKTVLPVRLEQAERIFDDLVSSKKKKGYWESQEKPAEPVVERVVSPVTPGAGQQKTILVQLEAALKATGSGRGVSRSVERLLWRVGELRLTEALPLLLRAPTYLSDRYKYCLTWALGRLGDEQALARLEKMISDRKQAVYLTRMAMEAYRACARGNNYEHFINEVLARLPEQIADLTRNGPEPELDKALTEYLHSADQAAYTILDDLYLIDNEHVRPVLLKFIRTTPLKPPYFRHFRRMFKAAEFRFDAEVFGILAYRFEREKSNFFRSSYAYGSLYMGGQWVNIAKELKQPNARIAYSNKTRDYFRRRVWRFLKRLGEQQGDEYVQMAVGVLLPFKDGDAVEPRVTEVYDWRARGYIITAEYDRFARYFAFNHILYGRSPRYESLPQKLLWKCARDHHPGAMPPPQREESFPELWDRQPQGLLDVLAGSECEVVHEFAVKALQTRAEFCRGLETDVLVMLLSRPYAATNRFGLELAAQRYDPAAPDFFLVLGLLCSSLPEARTLARSWIDQNRPLFLKNTEFLVALVANPFAEIRKFARELLQGAFLSPSDMNLIVDQLISEILSIQDEDLSDLISDVGETMMVVFTAVLRQLSFDVIRQLLAHPLPGAHVFAGNVLLNHQKKPQELPAEFISILINSDDARARGCGLRLFGEMPLEFLLQKKQIVLNFCLSALPDIRQSIKPVVKKLADSDAKFGESLAQTLTAALLRQEEHEGSHNDVVTMLQESLTVSLKCLSRETMSRLMKARSLVVKEFGGFLLRNFYTADDFSIREIFRFACHEIRAVREFAWYMCQVSQPRIKLEMGEIVQILDSSWPDTREFAFVFLKENFTSQDYTPKILVAICDSVQTDVQRFGCELISRYFEDEAGREYLVKLSQHPSSTLQLFVTNYLERYAADSAARLLELFDYFLIVLSQINRARLAKSRILLFLQKESLKSRESAEIIAELMSRLSVTTAIGDRSTYIEVMRDIRLKYPDIELSLTVKPVAEWKGSSHAF</sequence>
<organism evidence="2 3">
    <name type="scientific">candidate division CSSED10-310 bacterium</name>
    <dbReference type="NCBI Taxonomy" id="2855610"/>
    <lineage>
        <taxon>Bacteria</taxon>
        <taxon>Bacteria division CSSED10-310</taxon>
    </lineage>
</organism>
<dbReference type="InterPro" id="IPR016024">
    <property type="entry name" value="ARM-type_fold"/>
</dbReference>
<feature type="domain" description="WGR" evidence="1">
    <location>
        <begin position="1"/>
        <end position="91"/>
    </location>
</feature>
<evidence type="ECO:0000259" key="1">
    <source>
        <dbReference type="PROSITE" id="PS51977"/>
    </source>
</evidence>
<dbReference type="SUPFAM" id="SSF48371">
    <property type="entry name" value="ARM repeat"/>
    <property type="match status" value="1"/>
</dbReference>
<evidence type="ECO:0000313" key="3">
    <source>
        <dbReference type="Proteomes" id="UP001594351"/>
    </source>
</evidence>